<evidence type="ECO:0000313" key="1">
    <source>
        <dbReference type="EMBL" id="GJT40728.1"/>
    </source>
</evidence>
<dbReference type="Proteomes" id="UP001151760">
    <property type="component" value="Unassembled WGS sequence"/>
</dbReference>
<reference evidence="1" key="1">
    <citation type="journal article" date="2022" name="Int. J. Mol. Sci.">
        <title>Draft Genome of Tanacetum Coccineum: Genomic Comparison of Closely Related Tanacetum-Family Plants.</title>
        <authorList>
            <person name="Yamashiro T."/>
            <person name="Shiraishi A."/>
            <person name="Nakayama K."/>
            <person name="Satake H."/>
        </authorList>
    </citation>
    <scope>NUCLEOTIDE SEQUENCE</scope>
</reference>
<comment type="caution">
    <text evidence="1">The sequence shown here is derived from an EMBL/GenBank/DDBJ whole genome shotgun (WGS) entry which is preliminary data.</text>
</comment>
<sequence length="118" mass="13207">MGSYWISCFSGGEYGHDSCTFEMMEVDQSTCLLTSQCTIGKEPLRLLLSDKSRVCKLCNWRTFSGNVPIKLQEARFITVKLLIFAKKSGIGALRLFEASQITESYCTFPRESSNGPES</sequence>
<proteinExistence type="predicted"/>
<accession>A0ABQ5DQ62</accession>
<protein>
    <submittedName>
        <fullName evidence="1">Uncharacterized protein</fullName>
    </submittedName>
</protein>
<evidence type="ECO:0000313" key="2">
    <source>
        <dbReference type="Proteomes" id="UP001151760"/>
    </source>
</evidence>
<dbReference type="EMBL" id="BQNB010015498">
    <property type="protein sequence ID" value="GJT40728.1"/>
    <property type="molecule type" value="Genomic_DNA"/>
</dbReference>
<reference evidence="1" key="2">
    <citation type="submission" date="2022-01" db="EMBL/GenBank/DDBJ databases">
        <authorList>
            <person name="Yamashiro T."/>
            <person name="Shiraishi A."/>
            <person name="Satake H."/>
            <person name="Nakayama K."/>
        </authorList>
    </citation>
    <scope>NUCLEOTIDE SEQUENCE</scope>
</reference>
<keyword evidence="2" id="KW-1185">Reference proteome</keyword>
<gene>
    <name evidence="1" type="ORF">Tco_0940593</name>
</gene>
<name>A0ABQ5DQ62_9ASTR</name>
<organism evidence="1 2">
    <name type="scientific">Tanacetum coccineum</name>
    <dbReference type="NCBI Taxonomy" id="301880"/>
    <lineage>
        <taxon>Eukaryota</taxon>
        <taxon>Viridiplantae</taxon>
        <taxon>Streptophyta</taxon>
        <taxon>Embryophyta</taxon>
        <taxon>Tracheophyta</taxon>
        <taxon>Spermatophyta</taxon>
        <taxon>Magnoliopsida</taxon>
        <taxon>eudicotyledons</taxon>
        <taxon>Gunneridae</taxon>
        <taxon>Pentapetalae</taxon>
        <taxon>asterids</taxon>
        <taxon>campanulids</taxon>
        <taxon>Asterales</taxon>
        <taxon>Asteraceae</taxon>
        <taxon>Asteroideae</taxon>
        <taxon>Anthemideae</taxon>
        <taxon>Anthemidinae</taxon>
        <taxon>Tanacetum</taxon>
    </lineage>
</organism>